<dbReference type="AlphaFoldDB" id="A0A7C9EUQ8"/>
<name>A0A7C9EUQ8_OPUST</name>
<accession>A0A7C9EUQ8</accession>
<reference evidence="2" key="1">
    <citation type="journal article" date="2013" name="J. Plant Res.">
        <title>Effect of fungi and light on seed germination of three Opuntia species from semiarid lands of central Mexico.</title>
        <authorList>
            <person name="Delgado-Sanchez P."/>
            <person name="Jimenez-Bremont J.F."/>
            <person name="Guerrero-Gonzalez Mde L."/>
            <person name="Flores J."/>
        </authorList>
    </citation>
    <scope>NUCLEOTIDE SEQUENCE</scope>
    <source>
        <tissue evidence="2">Cladode</tissue>
    </source>
</reference>
<dbReference type="EMBL" id="GISG01284248">
    <property type="protein sequence ID" value="MBA4679701.1"/>
    <property type="molecule type" value="Transcribed_RNA"/>
</dbReference>
<keyword evidence="1" id="KW-0732">Signal</keyword>
<feature type="signal peptide" evidence="1">
    <location>
        <begin position="1"/>
        <end position="22"/>
    </location>
</feature>
<organism evidence="2">
    <name type="scientific">Opuntia streptacantha</name>
    <name type="common">Prickly pear cactus</name>
    <name type="synonym">Opuntia cardona</name>
    <dbReference type="NCBI Taxonomy" id="393608"/>
    <lineage>
        <taxon>Eukaryota</taxon>
        <taxon>Viridiplantae</taxon>
        <taxon>Streptophyta</taxon>
        <taxon>Embryophyta</taxon>
        <taxon>Tracheophyta</taxon>
        <taxon>Spermatophyta</taxon>
        <taxon>Magnoliopsida</taxon>
        <taxon>eudicotyledons</taxon>
        <taxon>Gunneridae</taxon>
        <taxon>Pentapetalae</taxon>
        <taxon>Caryophyllales</taxon>
        <taxon>Cactineae</taxon>
        <taxon>Cactaceae</taxon>
        <taxon>Opuntioideae</taxon>
        <taxon>Opuntia</taxon>
    </lineage>
</organism>
<reference evidence="2" key="2">
    <citation type="submission" date="2020-07" db="EMBL/GenBank/DDBJ databases">
        <authorList>
            <person name="Vera ALvarez R."/>
            <person name="Arias-Moreno D.M."/>
            <person name="Jimenez-Jacinto V."/>
            <person name="Jimenez-Bremont J.F."/>
            <person name="Swaminathan K."/>
            <person name="Moose S.P."/>
            <person name="Guerrero-Gonzalez M.L."/>
            <person name="Marino-Ramirez L."/>
            <person name="Landsman D."/>
            <person name="Rodriguez-Kessler M."/>
            <person name="Delgado-Sanchez P."/>
        </authorList>
    </citation>
    <scope>NUCLEOTIDE SEQUENCE</scope>
    <source>
        <tissue evidence="2">Cladode</tissue>
    </source>
</reference>
<evidence type="ECO:0000256" key="1">
    <source>
        <dbReference type="SAM" id="SignalP"/>
    </source>
</evidence>
<proteinExistence type="predicted"/>
<protein>
    <submittedName>
        <fullName evidence="2">Uncharacterized protein</fullName>
    </submittedName>
</protein>
<feature type="chain" id="PRO_5027574294" evidence="1">
    <location>
        <begin position="23"/>
        <end position="108"/>
    </location>
</feature>
<sequence>MNMGRILLLGLCFWQFFGGAMAYGNAFFKVEHKFKGEKRWLKELRAHDARCHGTMLGSIDLPLGGNALPSDAGFVLFLLYLSPQFDLKFVITVLLELCLYCMEFELFN</sequence>
<evidence type="ECO:0000313" key="2">
    <source>
        <dbReference type="EMBL" id="MBA4679701.1"/>
    </source>
</evidence>